<dbReference type="SMART" id="SM00868">
    <property type="entry name" value="zf-AD"/>
    <property type="match status" value="1"/>
</dbReference>
<dbReference type="HOGENOM" id="CLU_386520_0_0_1"/>
<dbReference type="OMA" id="PDIFICE"/>
<dbReference type="FunFam" id="3.30.160.60:FF:000202">
    <property type="entry name" value="Zinc finger protein 574"/>
    <property type="match status" value="1"/>
</dbReference>
<evidence type="ECO:0000256" key="10">
    <source>
        <dbReference type="ARBA" id="ARBA00023242"/>
    </source>
</evidence>
<dbReference type="CTD" id="8240054"/>
<dbReference type="FunFam" id="3.30.160.60:FF:000646">
    <property type="entry name" value="Myeloid zinc finger 1"/>
    <property type="match status" value="1"/>
</dbReference>
<evidence type="ECO:0000259" key="15">
    <source>
        <dbReference type="PROSITE" id="PS51915"/>
    </source>
</evidence>
<dbReference type="RefSeq" id="XP_002425269.1">
    <property type="nucleotide sequence ID" value="XM_002425224.1"/>
</dbReference>
<keyword evidence="8" id="KW-0238">DNA-binding</keyword>
<gene>
    <name evidence="17" type="primary">8240054</name>
    <name evidence="16" type="ORF">Phum_PHUM189460</name>
</gene>
<dbReference type="SMART" id="SM00355">
    <property type="entry name" value="ZnF_C2H2"/>
    <property type="match status" value="11"/>
</dbReference>
<dbReference type="PANTHER" id="PTHR24377">
    <property type="entry name" value="IP01015P-RELATED"/>
    <property type="match status" value="1"/>
</dbReference>
<proteinExistence type="inferred from homology"/>
<keyword evidence="18" id="KW-1185">Reference proteome</keyword>
<evidence type="ECO:0000256" key="1">
    <source>
        <dbReference type="ARBA" id="ARBA00004123"/>
    </source>
</evidence>
<feature type="region of interest" description="Disordered" evidence="13">
    <location>
        <begin position="262"/>
        <end position="296"/>
    </location>
</feature>
<keyword evidence="4" id="KW-0677">Repeat</keyword>
<dbReference type="Gene3D" id="3.40.1800.20">
    <property type="match status" value="1"/>
</dbReference>
<feature type="binding site" evidence="12">
    <location>
        <position position="57"/>
    </location>
    <ligand>
        <name>Zn(2+)</name>
        <dbReference type="ChEBI" id="CHEBI:29105"/>
    </ligand>
</feature>
<dbReference type="Proteomes" id="UP000009046">
    <property type="component" value="Unassembled WGS sequence"/>
</dbReference>
<feature type="binding site" evidence="12">
    <location>
        <position position="60"/>
    </location>
    <ligand>
        <name>Zn(2+)</name>
        <dbReference type="ChEBI" id="CHEBI:29105"/>
    </ligand>
</feature>
<evidence type="ECO:0000256" key="2">
    <source>
        <dbReference type="ARBA" id="ARBA00006991"/>
    </source>
</evidence>
<protein>
    <submittedName>
        <fullName evidence="16 17">Zinc finger protein, putative</fullName>
    </submittedName>
</protein>
<dbReference type="EnsemblMetazoa" id="PHUM189460-RA">
    <property type="protein sequence ID" value="PHUM189460-PA"/>
    <property type="gene ID" value="PHUM189460"/>
</dbReference>
<dbReference type="VEuPathDB" id="VectorBase:PHUM189460"/>
<evidence type="ECO:0000256" key="5">
    <source>
        <dbReference type="ARBA" id="ARBA00022771"/>
    </source>
</evidence>
<feature type="domain" description="C2H2-type" evidence="14">
    <location>
        <begin position="494"/>
        <end position="521"/>
    </location>
</feature>
<dbReference type="PROSITE" id="PS50157">
    <property type="entry name" value="ZINC_FINGER_C2H2_2"/>
    <property type="match status" value="10"/>
</dbReference>
<evidence type="ECO:0000256" key="11">
    <source>
        <dbReference type="PROSITE-ProRule" id="PRU00042"/>
    </source>
</evidence>
<dbReference type="InterPro" id="IPR050826">
    <property type="entry name" value="Krueppel_C2H2_ZnFinger"/>
</dbReference>
<dbReference type="InterPro" id="IPR012934">
    <property type="entry name" value="Znf_AD"/>
</dbReference>
<dbReference type="EMBL" id="AAZO01002199">
    <property type="status" value="NOT_ANNOTATED_CDS"/>
    <property type="molecule type" value="Genomic_DNA"/>
</dbReference>
<feature type="domain" description="C2H2-type" evidence="14">
    <location>
        <begin position="550"/>
        <end position="577"/>
    </location>
</feature>
<feature type="domain" description="C2H2-type" evidence="14">
    <location>
        <begin position="578"/>
        <end position="605"/>
    </location>
</feature>
<dbReference type="Pfam" id="PF13912">
    <property type="entry name" value="zf-C2H2_6"/>
    <property type="match status" value="1"/>
</dbReference>
<evidence type="ECO:0000256" key="8">
    <source>
        <dbReference type="ARBA" id="ARBA00023125"/>
    </source>
</evidence>
<dbReference type="eggNOG" id="KOG1721">
    <property type="taxonomic scope" value="Eukaryota"/>
</dbReference>
<accession>E0VGM5</accession>
<feature type="domain" description="C2H2-type" evidence="14">
    <location>
        <begin position="410"/>
        <end position="438"/>
    </location>
</feature>
<evidence type="ECO:0000256" key="3">
    <source>
        <dbReference type="ARBA" id="ARBA00022723"/>
    </source>
</evidence>
<evidence type="ECO:0000256" key="4">
    <source>
        <dbReference type="ARBA" id="ARBA00022737"/>
    </source>
</evidence>
<keyword evidence="6 12" id="KW-0862">Zinc</keyword>
<reference evidence="16" key="1">
    <citation type="submission" date="2007-04" db="EMBL/GenBank/DDBJ databases">
        <title>Annotation of Pediculus humanus corporis strain USDA.</title>
        <authorList>
            <person name="Kirkness E."/>
            <person name="Hannick L."/>
            <person name="Hass B."/>
            <person name="Bruggner R."/>
            <person name="Lawson D."/>
            <person name="Bidwell S."/>
            <person name="Joardar V."/>
            <person name="Caler E."/>
            <person name="Walenz B."/>
            <person name="Inman J."/>
            <person name="Schobel S."/>
            <person name="Galinsky K."/>
            <person name="Amedeo P."/>
            <person name="Strausberg R."/>
        </authorList>
    </citation>
    <scope>NUCLEOTIDE SEQUENCE</scope>
    <source>
        <strain evidence="16">USDA</strain>
    </source>
</reference>
<dbReference type="GO" id="GO:0005634">
    <property type="term" value="C:nucleus"/>
    <property type="evidence" value="ECO:0007669"/>
    <property type="project" value="UniProtKB-SubCell"/>
</dbReference>
<evidence type="ECO:0000256" key="9">
    <source>
        <dbReference type="ARBA" id="ARBA00023163"/>
    </source>
</evidence>
<dbReference type="Pfam" id="PF07776">
    <property type="entry name" value="zf-AD"/>
    <property type="match status" value="1"/>
</dbReference>
<keyword evidence="3 12" id="KW-0479">Metal-binding</keyword>
<comment type="subcellular location">
    <subcellularLocation>
        <location evidence="1">Nucleus</location>
    </subcellularLocation>
</comment>
<dbReference type="Gene3D" id="3.30.160.60">
    <property type="entry name" value="Classic Zinc Finger"/>
    <property type="match status" value="7"/>
</dbReference>
<evidence type="ECO:0000256" key="13">
    <source>
        <dbReference type="SAM" id="MobiDB-lite"/>
    </source>
</evidence>
<dbReference type="PROSITE" id="PS00028">
    <property type="entry name" value="ZINC_FINGER_C2H2_1"/>
    <property type="match status" value="10"/>
</dbReference>
<dbReference type="InterPro" id="IPR036236">
    <property type="entry name" value="Znf_C2H2_sf"/>
</dbReference>
<dbReference type="GeneID" id="8240054"/>
<evidence type="ECO:0000256" key="6">
    <source>
        <dbReference type="ARBA" id="ARBA00022833"/>
    </source>
</evidence>
<sequence>MLQFYELCRLCAQKKKNKFNLFNGENNENDANSLLNKILNCLSVQISPEDMLPKIICFDCQKLVEQFNSFRIKCNKAEEKLYKLLSVSSTNKLCVTQIKQEYLDTDCHENYNAQIEIESFKDSDSTNYNNLNVINNLKLEVVDENETNYYANNNKNQQPDLIQIISEQICNRSQSYEDVKQPQIEIITENIDEKLKIIDVQELTTPEFCDIKVIPEILLKSNSDNFQDADKTTIDHELQPIEFVEIKTPFYDIPEKLNNVNNLSDSKCSDQESSSNTMIKDGNVDRRKKTPSKKNSNNLLFNEKEVDEKYLRLAEGEVCNIDIEEMQAVIKKKQNPNAKLFCKKCNKSFKSFKCLKKHKNWHDSMPDIFICEICKNSKFCKNYEFSSLKSLNCHLNRKHGSYERDETKKHECKKCNKILFSQGELNAHYKKTHDETGAFCQICGKKFKNKVRLSSHLIVHDEKRPYVCDQCGQSFKWSSGLKVHLQRHKQEKNFLCSECGKEFTTKKNLIEHISIHNGDRPFVCNICAAAFVHIAAYAKHLHLHNEQKIHKCDKCDKSYSHAYGLRQHLLRHSNVRPYKCSVCLSSFKSQSDLWSHNKTHQEKRYGCDVCGQKFAISKTLRDHMVLHTGIKHICPVPDCGKTYSQRFTLTKHFTKNHPTLSIINRRGGRKPFSTVKSHSDHNPSNDQNFIRYEFKKKDSATSTTTTTTAAATAIF</sequence>
<dbReference type="GO" id="GO:0032502">
    <property type="term" value="P:developmental process"/>
    <property type="evidence" value="ECO:0007669"/>
    <property type="project" value="UniProtKB-ARBA"/>
</dbReference>
<keyword evidence="5 11" id="KW-0863">Zinc-finger</keyword>
<feature type="domain" description="C2H2-type" evidence="14">
    <location>
        <begin position="632"/>
        <end position="657"/>
    </location>
</feature>
<dbReference type="EMBL" id="DS235150">
    <property type="protein sequence ID" value="EEB12531.1"/>
    <property type="molecule type" value="Genomic_DNA"/>
</dbReference>
<dbReference type="GO" id="GO:0003677">
    <property type="term" value="F:DNA binding"/>
    <property type="evidence" value="ECO:0007669"/>
    <property type="project" value="UniProtKB-KW"/>
</dbReference>
<feature type="domain" description="C2H2-type" evidence="14">
    <location>
        <begin position="522"/>
        <end position="549"/>
    </location>
</feature>
<dbReference type="GO" id="GO:0008270">
    <property type="term" value="F:zinc ion binding"/>
    <property type="evidence" value="ECO:0007669"/>
    <property type="project" value="UniProtKB-UniRule"/>
</dbReference>
<dbReference type="OrthoDB" id="6077919at2759"/>
<dbReference type="SUPFAM" id="SSF57667">
    <property type="entry name" value="beta-beta-alpha zinc fingers"/>
    <property type="match status" value="5"/>
</dbReference>
<dbReference type="InterPro" id="IPR013087">
    <property type="entry name" value="Znf_C2H2_type"/>
</dbReference>
<feature type="binding site" evidence="12">
    <location>
        <position position="8"/>
    </location>
    <ligand>
        <name>Zn(2+)</name>
        <dbReference type="ChEBI" id="CHEBI:29105"/>
    </ligand>
</feature>
<feature type="domain" description="ZAD" evidence="15">
    <location>
        <begin position="6"/>
        <end position="84"/>
    </location>
</feature>
<keyword evidence="10" id="KW-0539">Nucleus</keyword>
<feature type="domain" description="C2H2-type" evidence="14">
    <location>
        <begin position="605"/>
        <end position="632"/>
    </location>
</feature>
<dbReference type="PROSITE" id="PS51915">
    <property type="entry name" value="ZAD"/>
    <property type="match status" value="1"/>
</dbReference>
<evidence type="ECO:0000313" key="17">
    <source>
        <dbReference type="EnsemblMetazoa" id="PHUM189460-PA"/>
    </source>
</evidence>
<dbReference type="SUPFAM" id="SSF57716">
    <property type="entry name" value="Glucocorticoid receptor-like (DNA-binding domain)"/>
    <property type="match status" value="1"/>
</dbReference>
<keyword evidence="7" id="KW-0805">Transcription regulation</keyword>
<organism>
    <name type="scientific">Pediculus humanus subsp. corporis</name>
    <name type="common">Body louse</name>
    <dbReference type="NCBI Taxonomy" id="121224"/>
    <lineage>
        <taxon>Eukaryota</taxon>
        <taxon>Metazoa</taxon>
        <taxon>Ecdysozoa</taxon>
        <taxon>Arthropoda</taxon>
        <taxon>Hexapoda</taxon>
        <taxon>Insecta</taxon>
        <taxon>Pterygota</taxon>
        <taxon>Neoptera</taxon>
        <taxon>Paraneoptera</taxon>
        <taxon>Psocodea</taxon>
        <taxon>Troctomorpha</taxon>
        <taxon>Phthiraptera</taxon>
        <taxon>Anoplura</taxon>
        <taxon>Pediculidae</taxon>
        <taxon>Pediculus</taxon>
    </lineage>
</organism>
<keyword evidence="9" id="KW-0804">Transcription</keyword>
<comment type="similarity">
    <text evidence="2">Belongs to the krueppel C2H2-type zinc-finger protein family.</text>
</comment>
<feature type="binding site" evidence="12">
    <location>
        <position position="11"/>
    </location>
    <ligand>
        <name>Zn(2+)</name>
        <dbReference type="ChEBI" id="CHEBI:29105"/>
    </ligand>
</feature>
<evidence type="ECO:0000313" key="16">
    <source>
        <dbReference type="EMBL" id="EEB12531.1"/>
    </source>
</evidence>
<dbReference type="AlphaFoldDB" id="E0VGM5"/>
<feature type="domain" description="C2H2-type" evidence="14">
    <location>
        <begin position="340"/>
        <end position="367"/>
    </location>
</feature>
<evidence type="ECO:0000256" key="12">
    <source>
        <dbReference type="PROSITE-ProRule" id="PRU01263"/>
    </source>
</evidence>
<evidence type="ECO:0000256" key="7">
    <source>
        <dbReference type="ARBA" id="ARBA00023015"/>
    </source>
</evidence>
<name>E0VGM5_PEDHC</name>
<reference evidence="17" key="3">
    <citation type="submission" date="2021-02" db="UniProtKB">
        <authorList>
            <consortium name="EnsemblMetazoa"/>
        </authorList>
    </citation>
    <scope>IDENTIFICATION</scope>
    <source>
        <strain evidence="17">USDA</strain>
    </source>
</reference>
<dbReference type="Pfam" id="PF00096">
    <property type="entry name" value="zf-C2H2"/>
    <property type="match status" value="5"/>
</dbReference>
<feature type="domain" description="C2H2-type" evidence="14">
    <location>
        <begin position="466"/>
        <end position="493"/>
    </location>
</feature>
<evidence type="ECO:0000259" key="14">
    <source>
        <dbReference type="PROSITE" id="PS50157"/>
    </source>
</evidence>
<dbReference type="InParanoid" id="E0VGM5"/>
<dbReference type="KEGG" id="phu:Phum_PHUM189460"/>
<reference evidence="16" key="2">
    <citation type="submission" date="2007-04" db="EMBL/GenBank/DDBJ databases">
        <title>The genome of the human body louse.</title>
        <authorList>
            <consortium name="The Human Body Louse Genome Consortium"/>
            <person name="Kirkness E."/>
            <person name="Walenz B."/>
            <person name="Hass B."/>
            <person name="Bruggner R."/>
            <person name="Strausberg R."/>
        </authorList>
    </citation>
    <scope>NUCLEOTIDE SEQUENCE</scope>
    <source>
        <strain evidence="16">USDA</strain>
    </source>
</reference>
<evidence type="ECO:0000313" key="18">
    <source>
        <dbReference type="Proteomes" id="UP000009046"/>
    </source>
</evidence>
<feature type="domain" description="C2H2-type" evidence="14">
    <location>
        <begin position="438"/>
        <end position="465"/>
    </location>
</feature>
<dbReference type="FunFam" id="3.30.160.60:FF:000075">
    <property type="entry name" value="Putative zinc finger protein 536"/>
    <property type="match status" value="1"/>
</dbReference>